<dbReference type="Proteomes" id="UP001222275">
    <property type="component" value="Chromosome"/>
</dbReference>
<dbReference type="PANTHER" id="PTHR35037">
    <property type="entry name" value="C-TERMINAL REGION OF AIDA-LIKE PROTEIN"/>
    <property type="match status" value="1"/>
</dbReference>
<dbReference type="Pfam" id="PF12951">
    <property type="entry name" value="PATR"/>
    <property type="match status" value="1"/>
</dbReference>
<dbReference type="PANTHER" id="PTHR35037:SF3">
    <property type="entry name" value="C-TERMINAL REGION OF AIDA-LIKE PROTEIN"/>
    <property type="match status" value="1"/>
</dbReference>
<dbReference type="PROSITE" id="PS51208">
    <property type="entry name" value="AUTOTRANSPORTER"/>
    <property type="match status" value="1"/>
</dbReference>
<evidence type="ECO:0000256" key="2">
    <source>
        <dbReference type="SAM" id="SignalP"/>
    </source>
</evidence>
<evidence type="ECO:0000256" key="1">
    <source>
        <dbReference type="ARBA" id="ARBA00022729"/>
    </source>
</evidence>
<protein>
    <submittedName>
        <fullName evidence="4">Autotransporter domain-containing protein</fullName>
    </submittedName>
</protein>
<dbReference type="InterPro" id="IPR006315">
    <property type="entry name" value="OM_autotransptr_brl_dom"/>
</dbReference>
<dbReference type="InterPro" id="IPR011050">
    <property type="entry name" value="Pectin_lyase_fold/virulence"/>
</dbReference>
<dbReference type="Gene3D" id="2.40.128.130">
    <property type="entry name" value="Autotransporter beta-domain"/>
    <property type="match status" value="1"/>
</dbReference>
<feature type="signal peptide" evidence="2">
    <location>
        <begin position="1"/>
        <end position="30"/>
    </location>
</feature>
<dbReference type="SMART" id="SM00869">
    <property type="entry name" value="Autotransporter"/>
    <property type="match status" value="1"/>
</dbReference>
<dbReference type="EMBL" id="CP102381">
    <property type="protein sequence ID" value="WEJ63543.1"/>
    <property type="molecule type" value="Genomic_DNA"/>
</dbReference>
<feature type="domain" description="Autotransporter" evidence="3">
    <location>
        <begin position="508"/>
        <end position="786"/>
    </location>
</feature>
<reference evidence="4 5" key="1">
    <citation type="submission" date="2022-06" db="EMBL/GenBank/DDBJ databases">
        <title>Thiomicrohabdus sp. nov, an obligately chemolithoautotrophic, sulfur-oxidizing bacterium isolated from beach of Guanyin Mountain. Amoy.</title>
        <authorList>
            <person name="Zhu H."/>
        </authorList>
    </citation>
    <scope>NUCLEOTIDE SEQUENCE [LARGE SCALE GENOMIC DNA]</scope>
    <source>
        <strain evidence="4 5">XGS-01</strain>
    </source>
</reference>
<gene>
    <name evidence="4" type="ORF">NR989_04630</name>
</gene>
<dbReference type="InterPro" id="IPR030895">
    <property type="entry name" value="T5SS_PEPC_rpt"/>
</dbReference>
<proteinExistence type="predicted"/>
<dbReference type="InterPro" id="IPR013425">
    <property type="entry name" value="Autotrns_rpt"/>
</dbReference>
<dbReference type="NCBIfam" id="TIGR02601">
    <property type="entry name" value="autotrns_rpt"/>
    <property type="match status" value="1"/>
</dbReference>
<dbReference type="SUPFAM" id="SSF51126">
    <property type="entry name" value="Pectin lyase-like"/>
    <property type="match status" value="1"/>
</dbReference>
<keyword evidence="1 2" id="KW-0732">Signal</keyword>
<dbReference type="InterPro" id="IPR005546">
    <property type="entry name" value="Autotransporte_beta"/>
</dbReference>
<evidence type="ECO:0000313" key="5">
    <source>
        <dbReference type="Proteomes" id="UP001222275"/>
    </source>
</evidence>
<dbReference type="InterPro" id="IPR036709">
    <property type="entry name" value="Autotransporte_beta_dom_sf"/>
</dbReference>
<dbReference type="SUPFAM" id="SSF103515">
    <property type="entry name" value="Autotransporter"/>
    <property type="match status" value="1"/>
</dbReference>
<feature type="chain" id="PRO_5045307930" evidence="2">
    <location>
        <begin position="31"/>
        <end position="786"/>
    </location>
</feature>
<dbReference type="NCBIfam" id="TIGR01414">
    <property type="entry name" value="autotrans_barl"/>
    <property type="match status" value="1"/>
</dbReference>
<sequence>MTLLKKKSISGSIAFFLTTAGLFATPQAMADVQNWNVGTGDWFAPGSWSGRVPQSSDFTFINNGGTAQILSGAAATNVLGIGNNAGNTGTLTVQNTGSTLTANTITVGSNDITAAGTMNILDGASVTSSNLAIGINAATGTLNIAGGGVLNMSNVILLGNSAGSTAIFNIGTGGAAGVLNVNSLISSGGANGTVNFNHTDTNYYFTNDSTSTGTAVLLTGSLLVNHTGSGTTILNGVNTYTGATTINAGTLRVNGSNANSATTVNAGGTLGGTGTVGSVNVSGGTFAPGNSIGTTTVTGNVDFTGGGNYNVEVDAAGNTDLINASGTATLTGGIVNVQPESGTYALSTDYTILTASGGLGGTTFDSVNSNLAFLTPTLSYDANNVFLTLIRNSSNFASVASTPNQTAVATVMDSNPTGVSDIVNNLLSLSSTDAQQAFESLSGVQHAGAQTAMQKQNSQFNRVLSSRFGGLTNSTVASFNPLAGLLLAYNGDDWLGMADAAAMPFGAETELKRGWWVKGYSQNGDIKDTLNAAGSNYNLFGTAIGMDTKLDTGLIVGAAMGLGRSDVNSIGYNADVTSYQLATYAGWQQNEYYLNGSISASYHDNDASRKIIVGSSTSTAESKYDAISISTNIEGGKRFEFNETTTLTPFVGIDYSSSHRDGFTETGAGASNLAVQDQDEDSLQSKLGFEISHSLETNQGWQLEPNARLAYIHEHLDNVSRINAGFSSAPSSTFVIDGPELDRNRVGLNIGMMIAKERTNFYLGYDAEIADSDNHHAFSANFRYTW</sequence>
<accession>A0ABY8CHA7</accession>
<evidence type="ECO:0000259" key="3">
    <source>
        <dbReference type="PROSITE" id="PS51208"/>
    </source>
</evidence>
<name>A0ABY8CHA7_9GAMM</name>
<keyword evidence="5" id="KW-1185">Reference proteome</keyword>
<dbReference type="InterPro" id="IPR051551">
    <property type="entry name" value="Autotransporter_adhesion"/>
</dbReference>
<organism evidence="4 5">
    <name type="scientific">Thiomicrorhabdus lithotrophica</name>
    <dbReference type="NCBI Taxonomy" id="2949997"/>
    <lineage>
        <taxon>Bacteria</taxon>
        <taxon>Pseudomonadati</taxon>
        <taxon>Pseudomonadota</taxon>
        <taxon>Gammaproteobacteria</taxon>
        <taxon>Thiotrichales</taxon>
        <taxon>Piscirickettsiaceae</taxon>
        <taxon>Thiomicrorhabdus</taxon>
    </lineage>
</organism>
<dbReference type="NCBIfam" id="TIGR04393">
    <property type="entry name" value="rpt_T5SS_PEPC"/>
    <property type="match status" value="1"/>
</dbReference>
<dbReference type="RefSeq" id="WP_275595800.1">
    <property type="nucleotide sequence ID" value="NZ_CP102381.1"/>
</dbReference>
<dbReference type="Pfam" id="PF03797">
    <property type="entry name" value="Autotransporter"/>
    <property type="match status" value="1"/>
</dbReference>
<evidence type="ECO:0000313" key="4">
    <source>
        <dbReference type="EMBL" id="WEJ63543.1"/>
    </source>
</evidence>